<sequence>MLRAAQAGGRVAFGYNRSLSAVDAARSDGFDADGDLVSVLQRAADVDALIVVAVPMPAVSDVLAAVAEHAPMCALTDVVSVKAPVADLVRSHGLDARYVGGHPMAGTAESGWAASDATLFDGATWVVSVDDGRDSGVWRRVARLALDCGATVVPAESAEHDDAAARISHLPHVLAETLAMAGARGGALALRLAAGSFRDGTRVAGTAPRLVDAMCEANATSLLRVLDEALETLSDARDALLEGSTSALTDRGFEAHQQYLARGGGNITGITPGAPRWLEELRDAGRTGAVLTELPARTET</sequence>
<dbReference type="PANTHER" id="PTHR21363:SF0">
    <property type="entry name" value="PREPHENATE DEHYDROGENASE [NADP(+)]"/>
    <property type="match status" value="1"/>
</dbReference>
<organism evidence="4 5">
    <name type="scientific">Hoyosella rhizosphaerae</name>
    <dbReference type="NCBI Taxonomy" id="1755582"/>
    <lineage>
        <taxon>Bacteria</taxon>
        <taxon>Bacillati</taxon>
        <taxon>Actinomycetota</taxon>
        <taxon>Actinomycetes</taxon>
        <taxon>Mycobacteriales</taxon>
        <taxon>Hoyosellaceae</taxon>
        <taxon>Hoyosella</taxon>
    </lineage>
</organism>
<dbReference type="GO" id="GO:0008977">
    <property type="term" value="F:prephenate dehydrogenase (NAD+) activity"/>
    <property type="evidence" value="ECO:0007669"/>
    <property type="project" value="InterPro"/>
</dbReference>
<dbReference type="InterPro" id="IPR046825">
    <property type="entry name" value="PDH_C"/>
</dbReference>
<dbReference type="PROSITE" id="PS51176">
    <property type="entry name" value="PDH_ADH"/>
    <property type="match status" value="1"/>
</dbReference>
<comment type="caution">
    <text evidence="4">The sequence shown here is derived from an EMBL/GenBank/DDBJ whole genome shotgun (WGS) entry which is preliminary data.</text>
</comment>
<feature type="domain" description="Prephenate/arogenate dehydrogenase" evidence="3">
    <location>
        <begin position="1"/>
        <end position="270"/>
    </location>
</feature>
<gene>
    <name evidence="4" type="ORF">GCM10011410_30700</name>
</gene>
<reference evidence="4" key="1">
    <citation type="journal article" date="2014" name="Int. J. Syst. Evol. Microbiol.">
        <title>Complete genome sequence of Corynebacterium casei LMG S-19264T (=DSM 44701T), isolated from a smear-ripened cheese.</title>
        <authorList>
            <consortium name="US DOE Joint Genome Institute (JGI-PGF)"/>
            <person name="Walter F."/>
            <person name="Albersmeier A."/>
            <person name="Kalinowski J."/>
            <person name="Ruckert C."/>
        </authorList>
    </citation>
    <scope>NUCLEOTIDE SEQUENCE</scope>
    <source>
        <strain evidence="4">CGMCC 1.15478</strain>
    </source>
</reference>
<comment type="similarity">
    <text evidence="1">Belongs to the prephenate/arogenate dehydrogenase family.</text>
</comment>
<dbReference type="EMBL" id="BMJH01000004">
    <property type="protein sequence ID" value="GGC75244.1"/>
    <property type="molecule type" value="Genomic_DNA"/>
</dbReference>
<keyword evidence="2" id="KW-0560">Oxidoreductase</keyword>
<dbReference type="GO" id="GO:0070403">
    <property type="term" value="F:NAD+ binding"/>
    <property type="evidence" value="ECO:0007669"/>
    <property type="project" value="InterPro"/>
</dbReference>
<dbReference type="Pfam" id="PF02153">
    <property type="entry name" value="PDH_N"/>
    <property type="match status" value="1"/>
</dbReference>
<dbReference type="AlphaFoldDB" id="A0A916UJA8"/>
<dbReference type="NCBIfam" id="NF005108">
    <property type="entry name" value="PRK06545.1-6"/>
    <property type="match status" value="1"/>
</dbReference>
<keyword evidence="5" id="KW-1185">Reference proteome</keyword>
<dbReference type="SUPFAM" id="SSF51735">
    <property type="entry name" value="NAD(P)-binding Rossmann-fold domains"/>
    <property type="match status" value="1"/>
</dbReference>
<evidence type="ECO:0000259" key="3">
    <source>
        <dbReference type="PROSITE" id="PS51176"/>
    </source>
</evidence>
<dbReference type="SUPFAM" id="SSF48179">
    <property type="entry name" value="6-phosphogluconate dehydrogenase C-terminal domain-like"/>
    <property type="match status" value="1"/>
</dbReference>
<dbReference type="InterPro" id="IPR036291">
    <property type="entry name" value="NAD(P)-bd_dom_sf"/>
</dbReference>
<dbReference type="Proteomes" id="UP000641514">
    <property type="component" value="Unassembled WGS sequence"/>
</dbReference>
<dbReference type="InterPro" id="IPR003099">
    <property type="entry name" value="Prephen_DH"/>
</dbReference>
<dbReference type="Pfam" id="PF20463">
    <property type="entry name" value="PDH_C"/>
    <property type="match status" value="1"/>
</dbReference>
<dbReference type="Gene3D" id="1.10.3660.10">
    <property type="entry name" value="6-phosphogluconate dehydrogenase C-terminal like domain"/>
    <property type="match status" value="1"/>
</dbReference>
<dbReference type="InterPro" id="IPR046826">
    <property type="entry name" value="PDH_N"/>
</dbReference>
<evidence type="ECO:0000313" key="4">
    <source>
        <dbReference type="EMBL" id="GGC75244.1"/>
    </source>
</evidence>
<protein>
    <submittedName>
        <fullName evidence="4">Prephenate dehydrogenase TyrA</fullName>
    </submittedName>
</protein>
<name>A0A916UJA8_9ACTN</name>
<dbReference type="InterPro" id="IPR008927">
    <property type="entry name" value="6-PGluconate_DH-like_C_sf"/>
</dbReference>
<evidence type="ECO:0000256" key="1">
    <source>
        <dbReference type="ARBA" id="ARBA00007964"/>
    </source>
</evidence>
<accession>A0A916UJA8</accession>
<evidence type="ECO:0000256" key="2">
    <source>
        <dbReference type="ARBA" id="ARBA00023002"/>
    </source>
</evidence>
<dbReference type="PANTHER" id="PTHR21363">
    <property type="entry name" value="PREPHENATE DEHYDROGENASE"/>
    <property type="match status" value="1"/>
</dbReference>
<evidence type="ECO:0000313" key="5">
    <source>
        <dbReference type="Proteomes" id="UP000641514"/>
    </source>
</evidence>
<dbReference type="Gene3D" id="3.40.50.720">
    <property type="entry name" value="NAD(P)-binding Rossmann-like Domain"/>
    <property type="match status" value="1"/>
</dbReference>
<dbReference type="GO" id="GO:0004665">
    <property type="term" value="F:prephenate dehydrogenase (NADP+) activity"/>
    <property type="evidence" value="ECO:0007669"/>
    <property type="project" value="InterPro"/>
</dbReference>
<proteinExistence type="inferred from homology"/>
<dbReference type="GO" id="GO:0006571">
    <property type="term" value="P:tyrosine biosynthetic process"/>
    <property type="evidence" value="ECO:0007669"/>
    <property type="project" value="InterPro"/>
</dbReference>
<reference evidence="4" key="2">
    <citation type="submission" date="2020-09" db="EMBL/GenBank/DDBJ databases">
        <authorList>
            <person name="Sun Q."/>
            <person name="Zhou Y."/>
        </authorList>
    </citation>
    <scope>NUCLEOTIDE SEQUENCE</scope>
    <source>
        <strain evidence="4">CGMCC 1.15478</strain>
    </source>
</reference>
<dbReference type="InterPro" id="IPR050812">
    <property type="entry name" value="Preph/Arog_dehydrog"/>
</dbReference>